<accession>A0A1Q9JGW2</accession>
<proteinExistence type="predicted"/>
<dbReference type="PROSITE" id="PS51677">
    <property type="entry name" value="NODB"/>
    <property type="match status" value="1"/>
</dbReference>
<protein>
    <recommendedName>
        <fullName evidence="2">NodB homology domain-containing protein</fullName>
    </recommendedName>
</protein>
<dbReference type="Pfam" id="PF01522">
    <property type="entry name" value="Polysacc_deac_1"/>
    <property type="match status" value="1"/>
</dbReference>
<keyword evidence="1" id="KW-0732">Signal</keyword>
<dbReference type="InterPro" id="IPR011330">
    <property type="entry name" value="Glyco_hydro/deAcase_b/a-brl"/>
</dbReference>
<evidence type="ECO:0000313" key="4">
    <source>
        <dbReference type="Proteomes" id="UP000187404"/>
    </source>
</evidence>
<comment type="caution">
    <text evidence="3">The sequence shown here is derived from an EMBL/GenBank/DDBJ whole genome shotgun (WGS) entry which is preliminary data.</text>
</comment>
<name>A0A1Q9JGW2_9FIRM</name>
<dbReference type="Gene3D" id="2.60.40.1080">
    <property type="match status" value="1"/>
</dbReference>
<dbReference type="AlphaFoldDB" id="A0A1Q9JGW2"/>
<dbReference type="InterPro" id="IPR008964">
    <property type="entry name" value="Invasin/intimin_cell_adhesion"/>
</dbReference>
<dbReference type="SUPFAM" id="SSF88713">
    <property type="entry name" value="Glycoside hydrolase/deacetylase"/>
    <property type="match status" value="1"/>
</dbReference>
<gene>
    <name evidence="3" type="ORF">BHK98_04745</name>
</gene>
<dbReference type="InterPro" id="IPR051398">
    <property type="entry name" value="Polysacch_Deacetylase"/>
</dbReference>
<dbReference type="Gene3D" id="2.60.40.10">
    <property type="entry name" value="Immunoglobulins"/>
    <property type="match status" value="1"/>
</dbReference>
<dbReference type="GO" id="GO:0005975">
    <property type="term" value="P:carbohydrate metabolic process"/>
    <property type="evidence" value="ECO:0007669"/>
    <property type="project" value="InterPro"/>
</dbReference>
<sequence>MRTYSAEGREKEEKWRRRRGGVMKIMRTEKNTGEKIRKAIGKRAVAVVLATLLIPGAVSVIWAENTDPASSYMAVASSEKSSDAVRKAVSRLRVHEFRGGTEKKKAVVLKWKRNDEADAYSIQRYSRRTGLYREIAEITAKFGTSTCRYVDRGVKKGRYYRYRIRARKNVDGNELYGKTSRSIGVYLAPSGSKKNNVSRVATKKKSYRLVTGATVKSVVALKTGRAGQKPYKMTKNWYSSDESIAVVSAKGRIRAKDQGECYIYCAAHNGKRAKIHVMVGMDPKQKIRTVPILTFHRIVPDEIKNRYYADNQWVASLSDFRKQIRYLHDNGFETISADQFRKWYRGDIELPQNSVMLTMDDGFYEGYYLVYPVIRKYKMKMTSFLVGTRTQETTEPYDGSARERFIGWDKIREVREEYPQFEFQAHSWDLHHYENGRGAVYSRSYDELAEDLKKCTDAGYDYIAYPYGFAPENYLQAARHSEMKMAFGFDRHVYARRIDDPYNIRRLKVNGFMTMKKFRKLVRNY</sequence>
<dbReference type="PANTHER" id="PTHR34216:SF7">
    <property type="entry name" value="POLY-BETA-1,6-N-ACETYL-D-GLUCOSAMINE N-DEACETYLASE"/>
    <property type="match status" value="1"/>
</dbReference>
<evidence type="ECO:0000313" key="3">
    <source>
        <dbReference type="EMBL" id="OLR55429.1"/>
    </source>
</evidence>
<organism evidence="3 4">
    <name type="scientific">Hornefia porci</name>
    <dbReference type="NCBI Taxonomy" id="2652292"/>
    <lineage>
        <taxon>Bacteria</taxon>
        <taxon>Bacillati</taxon>
        <taxon>Bacillota</taxon>
        <taxon>Clostridia</taxon>
        <taxon>Peptostreptococcales</taxon>
        <taxon>Anaerovoracaceae</taxon>
        <taxon>Hornefia</taxon>
    </lineage>
</organism>
<dbReference type="Gene3D" id="3.20.20.370">
    <property type="entry name" value="Glycoside hydrolase/deacetylase"/>
    <property type="match status" value="1"/>
</dbReference>
<dbReference type="SUPFAM" id="SSF49373">
    <property type="entry name" value="Invasin/intimin cell-adhesion fragments"/>
    <property type="match status" value="1"/>
</dbReference>
<keyword evidence="4" id="KW-1185">Reference proteome</keyword>
<feature type="domain" description="NodB homology" evidence="2">
    <location>
        <begin position="353"/>
        <end position="525"/>
    </location>
</feature>
<reference evidence="3 4" key="1">
    <citation type="journal article" date="2016" name="Appl. Environ. Microbiol.">
        <title>Function and Phylogeny of Bacterial Butyryl Coenzyme A:Acetate Transferases and Their Diversity in the Proximal Colon of Swine.</title>
        <authorList>
            <person name="Trachsel J."/>
            <person name="Bayles D.O."/>
            <person name="Looft T."/>
            <person name="Levine U.Y."/>
            <person name="Allen H.K."/>
        </authorList>
    </citation>
    <scope>NUCLEOTIDE SEQUENCE [LARGE SCALE GENOMIC DNA]</scope>
    <source>
        <strain evidence="3 4">68-3-10</strain>
    </source>
</reference>
<evidence type="ECO:0000259" key="2">
    <source>
        <dbReference type="PROSITE" id="PS51677"/>
    </source>
</evidence>
<dbReference type="EMBL" id="MJIE01000001">
    <property type="protein sequence ID" value="OLR55429.1"/>
    <property type="molecule type" value="Genomic_DNA"/>
</dbReference>
<dbReference type="InterPro" id="IPR013783">
    <property type="entry name" value="Ig-like_fold"/>
</dbReference>
<dbReference type="GO" id="GO:0016810">
    <property type="term" value="F:hydrolase activity, acting on carbon-nitrogen (but not peptide) bonds"/>
    <property type="evidence" value="ECO:0007669"/>
    <property type="project" value="InterPro"/>
</dbReference>
<dbReference type="PANTHER" id="PTHR34216">
    <property type="match status" value="1"/>
</dbReference>
<evidence type="ECO:0000256" key="1">
    <source>
        <dbReference type="ARBA" id="ARBA00022729"/>
    </source>
</evidence>
<dbReference type="Proteomes" id="UP000187404">
    <property type="component" value="Unassembled WGS sequence"/>
</dbReference>
<dbReference type="InterPro" id="IPR002509">
    <property type="entry name" value="NODB_dom"/>
</dbReference>
<dbReference type="STRING" id="1261640.BHK98_04745"/>